<keyword evidence="7" id="KW-1005">Bacterial flagellum biogenesis</keyword>
<dbReference type="GO" id="GO:0044781">
    <property type="term" value="P:bacterial-type flagellum organization"/>
    <property type="evidence" value="ECO:0007669"/>
    <property type="project" value="UniProtKB-KW"/>
</dbReference>
<sequence length="148" mass="17884">MNIDAFHKMRDYQEREKDERQSKYQSGVEAFEAKATTLYNLLKEKEQMETTVEDELSGGMVNLYAVQHYQQAIQRVEEEVKRLQPEVQDARQRMYKLEQQRDEAYIEVKKYEKIIDRKTQELSEWMRFEEAKDMDAISIQQFSNKVTR</sequence>
<keyword evidence="4" id="KW-0813">Transport</keyword>
<evidence type="ECO:0000256" key="1">
    <source>
        <dbReference type="ARBA" id="ARBA00004413"/>
    </source>
</evidence>
<dbReference type="Pfam" id="PF02050">
    <property type="entry name" value="FliJ"/>
    <property type="match status" value="1"/>
</dbReference>
<dbReference type="NCBIfam" id="TIGR02473">
    <property type="entry name" value="flagell_FliJ"/>
    <property type="match status" value="1"/>
</dbReference>
<feature type="coiled-coil region" evidence="11">
    <location>
        <begin position="66"/>
        <end position="121"/>
    </location>
</feature>
<name>A0A1N7IKM4_9BACI</name>
<comment type="subcellular location">
    <subcellularLocation>
        <location evidence="1">Cell membrane</location>
        <topology evidence="1">Peripheral membrane protein</topology>
        <orientation evidence="1">Cytoplasmic side</orientation>
    </subcellularLocation>
</comment>
<evidence type="ECO:0000256" key="11">
    <source>
        <dbReference type="SAM" id="Coils"/>
    </source>
</evidence>
<evidence type="ECO:0000256" key="5">
    <source>
        <dbReference type="ARBA" id="ARBA00022475"/>
    </source>
</evidence>
<dbReference type="STRING" id="570947.SAMN05421687_101408"/>
<dbReference type="GO" id="GO:0009288">
    <property type="term" value="C:bacterial-type flagellum"/>
    <property type="evidence" value="ECO:0007669"/>
    <property type="project" value="InterPro"/>
</dbReference>
<dbReference type="RefSeq" id="WP_076556668.1">
    <property type="nucleotide sequence ID" value="NZ_FTOC01000001.1"/>
</dbReference>
<keyword evidence="9" id="KW-0472">Membrane</keyword>
<keyword evidence="12" id="KW-0282">Flagellum</keyword>
<keyword evidence="12" id="KW-0966">Cell projection</keyword>
<gene>
    <name evidence="12" type="ORF">SAMN05421687_101408</name>
</gene>
<dbReference type="GO" id="GO:0071973">
    <property type="term" value="P:bacterial-type flagellum-dependent cell motility"/>
    <property type="evidence" value="ECO:0007669"/>
    <property type="project" value="InterPro"/>
</dbReference>
<reference evidence="13" key="1">
    <citation type="submission" date="2017-01" db="EMBL/GenBank/DDBJ databases">
        <authorList>
            <person name="Varghese N."/>
            <person name="Submissions S."/>
        </authorList>
    </citation>
    <scope>NUCLEOTIDE SEQUENCE [LARGE SCALE GENOMIC DNA]</scope>
    <source>
        <strain evidence="13">DSM 23127</strain>
    </source>
</reference>
<keyword evidence="8" id="KW-0653">Protein transport</keyword>
<keyword evidence="13" id="KW-1185">Reference proteome</keyword>
<dbReference type="GO" id="GO:0015031">
    <property type="term" value="P:protein transport"/>
    <property type="evidence" value="ECO:0007669"/>
    <property type="project" value="UniProtKB-KW"/>
</dbReference>
<dbReference type="OrthoDB" id="2968361at2"/>
<organism evidence="12 13">
    <name type="scientific">Salimicrobium flavidum</name>
    <dbReference type="NCBI Taxonomy" id="570947"/>
    <lineage>
        <taxon>Bacteria</taxon>
        <taxon>Bacillati</taxon>
        <taxon>Bacillota</taxon>
        <taxon>Bacilli</taxon>
        <taxon>Bacillales</taxon>
        <taxon>Bacillaceae</taxon>
        <taxon>Salimicrobium</taxon>
    </lineage>
</organism>
<dbReference type="InterPro" id="IPR012823">
    <property type="entry name" value="Flagell_FliJ"/>
</dbReference>
<dbReference type="Gene3D" id="1.10.287.1700">
    <property type="match status" value="1"/>
</dbReference>
<evidence type="ECO:0000256" key="6">
    <source>
        <dbReference type="ARBA" id="ARBA00022500"/>
    </source>
</evidence>
<dbReference type="Proteomes" id="UP000187608">
    <property type="component" value="Unassembled WGS sequence"/>
</dbReference>
<comment type="similarity">
    <text evidence="2">Belongs to the FliJ family.</text>
</comment>
<keyword evidence="5" id="KW-1003">Cell membrane</keyword>
<evidence type="ECO:0000256" key="7">
    <source>
        <dbReference type="ARBA" id="ARBA00022795"/>
    </source>
</evidence>
<evidence type="ECO:0000313" key="12">
    <source>
        <dbReference type="EMBL" id="SIS37643.1"/>
    </source>
</evidence>
<accession>A0A1N7IKM4</accession>
<keyword evidence="10" id="KW-1006">Bacterial flagellum protein export</keyword>
<dbReference type="InterPro" id="IPR053716">
    <property type="entry name" value="Flag_assembly_chemotaxis_eff"/>
</dbReference>
<evidence type="ECO:0000256" key="4">
    <source>
        <dbReference type="ARBA" id="ARBA00022448"/>
    </source>
</evidence>
<keyword evidence="6" id="KW-0145">Chemotaxis</keyword>
<evidence type="ECO:0000313" key="13">
    <source>
        <dbReference type="Proteomes" id="UP000187608"/>
    </source>
</evidence>
<evidence type="ECO:0000256" key="10">
    <source>
        <dbReference type="ARBA" id="ARBA00023225"/>
    </source>
</evidence>
<proteinExistence type="inferred from homology"/>
<protein>
    <recommendedName>
        <fullName evidence="3">Flagellar FliJ protein</fullName>
    </recommendedName>
</protein>
<evidence type="ECO:0000256" key="9">
    <source>
        <dbReference type="ARBA" id="ARBA00023136"/>
    </source>
</evidence>
<keyword evidence="11" id="KW-0175">Coiled coil</keyword>
<keyword evidence="12" id="KW-0969">Cilium</keyword>
<evidence type="ECO:0000256" key="2">
    <source>
        <dbReference type="ARBA" id="ARBA00010004"/>
    </source>
</evidence>
<dbReference type="GO" id="GO:0006935">
    <property type="term" value="P:chemotaxis"/>
    <property type="evidence" value="ECO:0007669"/>
    <property type="project" value="UniProtKB-KW"/>
</dbReference>
<dbReference type="EMBL" id="FTOC01000001">
    <property type="protein sequence ID" value="SIS37643.1"/>
    <property type="molecule type" value="Genomic_DNA"/>
</dbReference>
<evidence type="ECO:0000256" key="8">
    <source>
        <dbReference type="ARBA" id="ARBA00022927"/>
    </source>
</evidence>
<evidence type="ECO:0000256" key="3">
    <source>
        <dbReference type="ARBA" id="ARBA00020392"/>
    </source>
</evidence>
<dbReference type="AlphaFoldDB" id="A0A1N7IKM4"/>
<dbReference type="GO" id="GO:0005886">
    <property type="term" value="C:plasma membrane"/>
    <property type="evidence" value="ECO:0007669"/>
    <property type="project" value="UniProtKB-SubCell"/>
</dbReference>